<evidence type="ECO:0000313" key="4">
    <source>
        <dbReference type="Proteomes" id="UP001172102"/>
    </source>
</evidence>
<feature type="region of interest" description="Disordered" evidence="1">
    <location>
        <begin position="205"/>
        <end position="229"/>
    </location>
</feature>
<dbReference type="PANTHER" id="PTHR39611:SF2">
    <property type="entry name" value="HYDROXYPROLINE-RICH GLYCOPROTEIN DZ-HRGP"/>
    <property type="match status" value="1"/>
</dbReference>
<name>A0AA40BBL6_9PEZI</name>
<proteinExistence type="predicted"/>
<dbReference type="InterPro" id="IPR055936">
    <property type="entry name" value="DUF7514"/>
</dbReference>
<gene>
    <name evidence="3" type="ORF">B0H67DRAFT_474737</name>
</gene>
<feature type="region of interest" description="Disordered" evidence="1">
    <location>
        <begin position="170"/>
        <end position="192"/>
    </location>
</feature>
<feature type="region of interest" description="Disordered" evidence="1">
    <location>
        <begin position="1"/>
        <end position="26"/>
    </location>
</feature>
<dbReference type="Proteomes" id="UP001172102">
    <property type="component" value="Unassembled WGS sequence"/>
</dbReference>
<feature type="non-terminal residue" evidence="3">
    <location>
        <position position="229"/>
    </location>
</feature>
<keyword evidence="4" id="KW-1185">Reference proteome</keyword>
<sequence>MAAQQQPPPPPPPSPPTPPPPGDVKDGKAFYGYLFGKQNVTTQDPIPEPTPVLKALLTALACHIKNEIGDKNEKNLKPGKLAAFYKDAGYNYDTLFADMSAESISFVYQVQGCQHYLLPTDNDFIAPSIPALTVKGFVRWQAIQILLEPQIHVPVIQFAVRNWALKNPDDGTPFPPDLPKEAFPQEPDPDTDTWYQSCAVRLREEATPKEDVKPNFAAEHPEPTARGVP</sequence>
<comment type="caution">
    <text evidence="3">The sequence shown here is derived from an EMBL/GenBank/DDBJ whole genome shotgun (WGS) entry which is preliminary data.</text>
</comment>
<protein>
    <recommendedName>
        <fullName evidence="2">DUF7514 domain-containing protein</fullName>
    </recommendedName>
</protein>
<feature type="compositionally biased region" description="Pro residues" evidence="1">
    <location>
        <begin position="1"/>
        <end position="22"/>
    </location>
</feature>
<organism evidence="3 4">
    <name type="scientific">Lasiosphaeris hirsuta</name>
    <dbReference type="NCBI Taxonomy" id="260670"/>
    <lineage>
        <taxon>Eukaryota</taxon>
        <taxon>Fungi</taxon>
        <taxon>Dikarya</taxon>
        <taxon>Ascomycota</taxon>
        <taxon>Pezizomycotina</taxon>
        <taxon>Sordariomycetes</taxon>
        <taxon>Sordariomycetidae</taxon>
        <taxon>Sordariales</taxon>
        <taxon>Lasiosphaeriaceae</taxon>
        <taxon>Lasiosphaeris</taxon>
    </lineage>
</organism>
<evidence type="ECO:0000259" key="2">
    <source>
        <dbReference type="Pfam" id="PF24355"/>
    </source>
</evidence>
<dbReference type="PANTHER" id="PTHR39611">
    <property type="entry name" value="HYDROXYPROLINE-RICH GLYCOPROTEIN DZ-HRGP-RELATED"/>
    <property type="match status" value="1"/>
</dbReference>
<reference evidence="3" key="1">
    <citation type="submission" date="2023-06" db="EMBL/GenBank/DDBJ databases">
        <title>Genome-scale phylogeny and comparative genomics of the fungal order Sordariales.</title>
        <authorList>
            <consortium name="Lawrence Berkeley National Laboratory"/>
            <person name="Hensen N."/>
            <person name="Bonometti L."/>
            <person name="Westerberg I."/>
            <person name="Brannstrom I.O."/>
            <person name="Guillou S."/>
            <person name="Cros-Aarteil S."/>
            <person name="Calhoun S."/>
            <person name="Haridas S."/>
            <person name="Kuo A."/>
            <person name="Mondo S."/>
            <person name="Pangilinan J."/>
            <person name="Riley R."/>
            <person name="Labutti K."/>
            <person name="Andreopoulos B."/>
            <person name="Lipzen A."/>
            <person name="Chen C."/>
            <person name="Yanf M."/>
            <person name="Daum C."/>
            <person name="Ng V."/>
            <person name="Clum A."/>
            <person name="Steindorff A."/>
            <person name="Ohm R."/>
            <person name="Martin F."/>
            <person name="Silar P."/>
            <person name="Natvig D."/>
            <person name="Lalanne C."/>
            <person name="Gautier V."/>
            <person name="Ament-Velasquez S.L."/>
            <person name="Kruys A."/>
            <person name="Hutchinson M.I."/>
            <person name="Powell A.J."/>
            <person name="Barry K."/>
            <person name="Miller A.N."/>
            <person name="Grigoriev I.V."/>
            <person name="Debuchy R."/>
            <person name="Gladieux P."/>
            <person name="Thoren M.H."/>
            <person name="Johannesson H."/>
        </authorList>
    </citation>
    <scope>NUCLEOTIDE SEQUENCE</scope>
    <source>
        <strain evidence="3">SMH4607-1</strain>
    </source>
</reference>
<dbReference type="Pfam" id="PF24355">
    <property type="entry name" value="DUF7514"/>
    <property type="match status" value="1"/>
</dbReference>
<evidence type="ECO:0000313" key="3">
    <source>
        <dbReference type="EMBL" id="KAK0731280.1"/>
    </source>
</evidence>
<dbReference type="EMBL" id="JAUKUA010000001">
    <property type="protein sequence ID" value="KAK0731280.1"/>
    <property type="molecule type" value="Genomic_DNA"/>
</dbReference>
<accession>A0AA40BBL6</accession>
<feature type="compositionally biased region" description="Basic and acidic residues" evidence="1">
    <location>
        <begin position="205"/>
        <end position="223"/>
    </location>
</feature>
<evidence type="ECO:0000256" key="1">
    <source>
        <dbReference type="SAM" id="MobiDB-lite"/>
    </source>
</evidence>
<dbReference type="AlphaFoldDB" id="A0AA40BBL6"/>
<feature type="domain" description="DUF7514" evidence="2">
    <location>
        <begin position="47"/>
        <end position="199"/>
    </location>
</feature>